<protein>
    <submittedName>
        <fullName evidence="1">Uncharacterized protein</fullName>
    </submittedName>
</protein>
<dbReference type="EMBL" id="OY726395">
    <property type="protein sequence ID" value="CAJ1583624.1"/>
    <property type="molecule type" value="Genomic_DNA"/>
</dbReference>
<dbReference type="Pfam" id="PF04957">
    <property type="entry name" value="RMF"/>
    <property type="match status" value="1"/>
</dbReference>
<evidence type="ECO:0000313" key="1">
    <source>
        <dbReference type="EMBL" id="CAJ1583624.1"/>
    </source>
</evidence>
<dbReference type="Proteomes" id="UP001190466">
    <property type="component" value="Chromosome"/>
</dbReference>
<sequence length="73" mass="8581">MTKRQEYVRALLEGSLADVGDRNPYAGKSLVLAKLWRRGYRRMLRVRIDTGPAMQRYRAGRTELEISLDERRN</sequence>
<dbReference type="InterPro" id="IPR007040">
    <property type="entry name" value="Ribosome_modulation_factor"/>
</dbReference>
<keyword evidence="2" id="KW-1185">Reference proteome</keyword>
<organism evidence="1 2">
    <name type="scientific">[Mycobacterium] wendilense</name>
    <dbReference type="NCBI Taxonomy" id="3064284"/>
    <lineage>
        <taxon>Bacteria</taxon>
        <taxon>Bacillati</taxon>
        <taxon>Actinomycetota</taxon>
        <taxon>Actinomycetes</taxon>
        <taxon>Mycobacteriales</taxon>
        <taxon>Mycobacteriaceae</taxon>
        <taxon>Mycolicibacter</taxon>
    </lineage>
</organism>
<name>A0ABM9MF31_9MYCO</name>
<proteinExistence type="predicted"/>
<dbReference type="RefSeq" id="WP_316510133.1">
    <property type="nucleotide sequence ID" value="NZ_OY726395.1"/>
</dbReference>
<evidence type="ECO:0000313" key="2">
    <source>
        <dbReference type="Proteomes" id="UP001190466"/>
    </source>
</evidence>
<gene>
    <name evidence="1" type="ORF">MU0050_002727</name>
</gene>
<accession>A0ABM9MF31</accession>
<reference evidence="1 2" key="1">
    <citation type="submission" date="2023-08" db="EMBL/GenBank/DDBJ databases">
        <authorList>
            <person name="Folkvardsen B D."/>
            <person name="Norman A."/>
        </authorList>
    </citation>
    <scope>NUCLEOTIDE SEQUENCE [LARGE SCALE GENOMIC DNA]</scope>
    <source>
        <strain evidence="1 2">Mu0050</strain>
    </source>
</reference>